<sequence length="206" mass="22886">MQMNPYISSWLLIPQHLVLLPNLSALSCCRSIAMSASSSSGNRRRQKQASLSPSLPPPPRSVAPLPPGTLPLVPCPFCGFRKTIRLVSQSPANPGRVFYKCPNHRVAPNPCNHYYWENGEDNYVDFLARNGYTISLPGAAVVVDSDGQMGSKETEEEEEEHGQKEYSLKKMDELLKKLDELVVICRNLLTAIVFLIVVMVYVVVAK</sequence>
<reference evidence="1" key="1">
    <citation type="submission" date="2021-05" db="EMBL/GenBank/DDBJ databases">
        <authorList>
            <person name="Scholz U."/>
            <person name="Mascher M."/>
            <person name="Fiebig A."/>
        </authorList>
    </citation>
    <scope>NUCLEOTIDE SEQUENCE [LARGE SCALE GENOMIC DNA]</scope>
</reference>
<evidence type="ECO:0000313" key="1">
    <source>
        <dbReference type="EnsemblPlants" id="AVESA.00010b.r2.3DG0527310.1.CDS"/>
    </source>
</evidence>
<reference evidence="1" key="2">
    <citation type="submission" date="2025-09" db="UniProtKB">
        <authorList>
            <consortium name="EnsemblPlants"/>
        </authorList>
    </citation>
    <scope>IDENTIFICATION</scope>
</reference>
<evidence type="ECO:0000313" key="2">
    <source>
        <dbReference type="Proteomes" id="UP001732700"/>
    </source>
</evidence>
<protein>
    <submittedName>
        <fullName evidence="1">Uncharacterized protein</fullName>
    </submittedName>
</protein>
<keyword evidence="2" id="KW-1185">Reference proteome</keyword>
<name>A0ACD5W0J3_AVESA</name>
<dbReference type="Proteomes" id="UP001732700">
    <property type="component" value="Chromosome 3D"/>
</dbReference>
<dbReference type="EnsemblPlants" id="AVESA.00010b.r2.3DG0527310.1">
    <property type="protein sequence ID" value="AVESA.00010b.r2.3DG0527310.1.CDS"/>
    <property type="gene ID" value="AVESA.00010b.r2.3DG0527310"/>
</dbReference>
<accession>A0ACD5W0J3</accession>
<organism evidence="1 2">
    <name type="scientific">Avena sativa</name>
    <name type="common">Oat</name>
    <dbReference type="NCBI Taxonomy" id="4498"/>
    <lineage>
        <taxon>Eukaryota</taxon>
        <taxon>Viridiplantae</taxon>
        <taxon>Streptophyta</taxon>
        <taxon>Embryophyta</taxon>
        <taxon>Tracheophyta</taxon>
        <taxon>Spermatophyta</taxon>
        <taxon>Magnoliopsida</taxon>
        <taxon>Liliopsida</taxon>
        <taxon>Poales</taxon>
        <taxon>Poaceae</taxon>
        <taxon>BOP clade</taxon>
        <taxon>Pooideae</taxon>
        <taxon>Poodae</taxon>
        <taxon>Poeae</taxon>
        <taxon>Poeae Chloroplast Group 1 (Aveneae type)</taxon>
        <taxon>Aveninae</taxon>
        <taxon>Avena</taxon>
    </lineage>
</organism>
<proteinExistence type="predicted"/>